<evidence type="ECO:0000313" key="9">
    <source>
        <dbReference type="EMBL" id="MEJ8810226.1"/>
    </source>
</evidence>
<evidence type="ECO:0000256" key="2">
    <source>
        <dbReference type="ARBA" id="ARBA00022692"/>
    </source>
</evidence>
<dbReference type="InterPro" id="IPR058634">
    <property type="entry name" value="AaeA-lik-b-barrel"/>
</dbReference>
<dbReference type="InterPro" id="IPR050739">
    <property type="entry name" value="MFP"/>
</dbReference>
<evidence type="ECO:0000256" key="5">
    <source>
        <dbReference type="SAM" id="MobiDB-lite"/>
    </source>
</evidence>
<organism evidence="9 10">
    <name type="scientific">Variovorax ureilyticus</name>
    <dbReference type="NCBI Taxonomy" id="1836198"/>
    <lineage>
        <taxon>Bacteria</taxon>
        <taxon>Pseudomonadati</taxon>
        <taxon>Pseudomonadota</taxon>
        <taxon>Betaproteobacteria</taxon>
        <taxon>Burkholderiales</taxon>
        <taxon>Comamonadaceae</taxon>
        <taxon>Variovorax</taxon>
    </lineage>
</organism>
<dbReference type="RefSeq" id="WP_340355520.1">
    <property type="nucleotide sequence ID" value="NZ_JBBKZU010000001.1"/>
</dbReference>
<reference evidence="9 10" key="1">
    <citation type="submission" date="2024-03" db="EMBL/GenBank/DDBJ databases">
        <title>Novel species of the genus Variovorax.</title>
        <authorList>
            <person name="Liu Q."/>
            <person name="Xin Y.-H."/>
        </authorList>
    </citation>
    <scope>NUCLEOTIDE SEQUENCE [LARGE SCALE GENOMIC DNA]</scope>
    <source>
        <strain evidence="9 10">KACC 18899</strain>
    </source>
</reference>
<dbReference type="EMBL" id="JBBKZU010000001">
    <property type="protein sequence ID" value="MEJ8810226.1"/>
    <property type="molecule type" value="Genomic_DNA"/>
</dbReference>
<dbReference type="SUPFAM" id="SSF111369">
    <property type="entry name" value="HlyD-like secretion proteins"/>
    <property type="match status" value="2"/>
</dbReference>
<keyword evidence="4 6" id="KW-0472">Membrane</keyword>
<dbReference type="Pfam" id="PF25963">
    <property type="entry name" value="Beta-barrel_AAEA"/>
    <property type="match status" value="1"/>
</dbReference>
<dbReference type="PANTHER" id="PTHR30386:SF26">
    <property type="entry name" value="TRANSPORT PROTEIN COMB"/>
    <property type="match status" value="1"/>
</dbReference>
<accession>A0ABU8VA82</accession>
<keyword evidence="2 6" id="KW-0812">Transmembrane</keyword>
<feature type="domain" description="Multidrug resistance protein MdtA-like barrel-sandwich hybrid" evidence="7">
    <location>
        <begin position="54"/>
        <end position="238"/>
    </location>
</feature>
<dbReference type="Gene3D" id="2.40.30.170">
    <property type="match status" value="1"/>
</dbReference>
<evidence type="ECO:0000259" key="7">
    <source>
        <dbReference type="Pfam" id="PF25917"/>
    </source>
</evidence>
<feature type="compositionally biased region" description="Basic and acidic residues" evidence="5">
    <location>
        <begin position="169"/>
        <end position="179"/>
    </location>
</feature>
<dbReference type="Proteomes" id="UP001365846">
    <property type="component" value="Unassembled WGS sequence"/>
</dbReference>
<feature type="compositionally biased region" description="Basic and acidic residues" evidence="5">
    <location>
        <begin position="129"/>
        <end position="145"/>
    </location>
</feature>
<feature type="domain" description="p-hydroxybenzoic acid efflux pump subunit AaeA-like beta-barrel" evidence="8">
    <location>
        <begin position="246"/>
        <end position="327"/>
    </location>
</feature>
<dbReference type="Gene3D" id="2.40.50.100">
    <property type="match status" value="1"/>
</dbReference>
<dbReference type="InterPro" id="IPR058625">
    <property type="entry name" value="MdtA-like_BSH"/>
</dbReference>
<sequence length="368" mass="39517">MSQQTDPPPPRASTGTRIGALVLAALIVGSLVIYFIGDRLTPSTSQARVQAFVVPVAAEVAGKVLAVHVRDNEEVQPGQPLLDIDPEPFRIALRRSQADFESVRRSVQGSVAGVDAARAALGVAQANREMAERDASRQERLHDEDPGAISVRRLEIAQSTRDQARSQAKRAEADLRKAQEAAGGSGDENAQLQSAKAAMEKAALDLARTRVIAPARGKVTDLRTDVGLFAQPGAPLMTLIATHDLWISAEMTENNLGNIEPGDEAAVVLDLLPGQVLKGRVRSVGRGVSSGKQGSPGALPTVENSRDWLRQAQRFPVVVEFDPSEVDRLRRVQVGGQADVLVYTGDNPVMNALGALYMRVVSWLSYLY</sequence>
<feature type="region of interest" description="Disordered" evidence="5">
    <location>
        <begin position="128"/>
        <end position="194"/>
    </location>
</feature>
<evidence type="ECO:0000313" key="10">
    <source>
        <dbReference type="Proteomes" id="UP001365846"/>
    </source>
</evidence>
<evidence type="ECO:0000259" key="8">
    <source>
        <dbReference type="Pfam" id="PF25963"/>
    </source>
</evidence>
<dbReference type="Gene3D" id="1.10.287.470">
    <property type="entry name" value="Helix hairpin bin"/>
    <property type="match status" value="1"/>
</dbReference>
<comment type="subcellular location">
    <subcellularLocation>
        <location evidence="1">Membrane</location>
        <topology evidence="1">Single-pass membrane protein</topology>
    </subcellularLocation>
</comment>
<keyword evidence="10" id="KW-1185">Reference proteome</keyword>
<dbReference type="Pfam" id="PF25917">
    <property type="entry name" value="BSH_RND"/>
    <property type="match status" value="1"/>
</dbReference>
<evidence type="ECO:0000256" key="4">
    <source>
        <dbReference type="ARBA" id="ARBA00023136"/>
    </source>
</evidence>
<proteinExistence type="predicted"/>
<keyword evidence="3 6" id="KW-1133">Transmembrane helix</keyword>
<evidence type="ECO:0000256" key="3">
    <source>
        <dbReference type="ARBA" id="ARBA00022989"/>
    </source>
</evidence>
<comment type="caution">
    <text evidence="9">The sequence shown here is derived from an EMBL/GenBank/DDBJ whole genome shotgun (WGS) entry which is preliminary data.</text>
</comment>
<dbReference type="PANTHER" id="PTHR30386">
    <property type="entry name" value="MEMBRANE FUSION SUBUNIT OF EMRAB-TOLC MULTIDRUG EFFLUX PUMP"/>
    <property type="match status" value="1"/>
</dbReference>
<name>A0ABU8VA82_9BURK</name>
<protein>
    <submittedName>
        <fullName evidence="9">HlyD family secretion protein</fullName>
    </submittedName>
</protein>
<feature type="transmembrane region" description="Helical" evidence="6">
    <location>
        <begin position="18"/>
        <end position="36"/>
    </location>
</feature>
<evidence type="ECO:0000256" key="1">
    <source>
        <dbReference type="ARBA" id="ARBA00004167"/>
    </source>
</evidence>
<evidence type="ECO:0000256" key="6">
    <source>
        <dbReference type="SAM" id="Phobius"/>
    </source>
</evidence>
<gene>
    <name evidence="9" type="ORF">WKW77_04055</name>
</gene>